<proteinExistence type="predicted"/>
<reference evidence="2" key="2">
    <citation type="submission" date="2015-01" db="EMBL/GenBank/DDBJ databases">
        <title>Evolutionary Origins and Diversification of the Mycorrhizal Mutualists.</title>
        <authorList>
            <consortium name="DOE Joint Genome Institute"/>
            <consortium name="Mycorrhizal Genomics Consortium"/>
            <person name="Kohler A."/>
            <person name="Kuo A."/>
            <person name="Nagy L.G."/>
            <person name="Floudas D."/>
            <person name="Copeland A."/>
            <person name="Barry K.W."/>
            <person name="Cichocki N."/>
            <person name="Veneault-Fourrey C."/>
            <person name="LaButti K."/>
            <person name="Lindquist E.A."/>
            <person name="Lipzen A."/>
            <person name="Lundell T."/>
            <person name="Morin E."/>
            <person name="Murat C."/>
            <person name="Riley R."/>
            <person name="Ohm R."/>
            <person name="Sun H."/>
            <person name="Tunlid A."/>
            <person name="Henrissat B."/>
            <person name="Grigoriev I.V."/>
            <person name="Hibbett D.S."/>
            <person name="Martin F."/>
        </authorList>
    </citation>
    <scope>NUCLEOTIDE SEQUENCE [LARGE SCALE GENOMIC DNA]</scope>
    <source>
        <strain evidence="2">F 1598</strain>
    </source>
</reference>
<protein>
    <submittedName>
        <fullName evidence="1">Uncharacterized protein</fullName>
    </submittedName>
</protein>
<dbReference type="HOGENOM" id="CLU_1468737_0_0_1"/>
<dbReference type="InParanoid" id="A0A0C3FBX1"/>
<dbReference type="EMBL" id="KN832996">
    <property type="protein sequence ID" value="KIM82095.1"/>
    <property type="molecule type" value="Genomic_DNA"/>
</dbReference>
<dbReference type="Proteomes" id="UP000054166">
    <property type="component" value="Unassembled WGS sequence"/>
</dbReference>
<gene>
    <name evidence="1" type="ORF">PILCRDRAFT_484724</name>
</gene>
<accession>A0A0C3FBX1</accession>
<evidence type="ECO:0000313" key="2">
    <source>
        <dbReference type="Proteomes" id="UP000054166"/>
    </source>
</evidence>
<evidence type="ECO:0000313" key="1">
    <source>
        <dbReference type="EMBL" id="KIM82095.1"/>
    </source>
</evidence>
<dbReference type="AlphaFoldDB" id="A0A0C3FBX1"/>
<sequence length="184" mass="21479">MSEEQVYTRNHRTDVEPEVNNVLVNHLKYITSAVRPVPKIPYSCRFSRVISKLEIYVSTVSQQDEYKILCKLLYSVCLMCKDWAKKDNDDNLIVHVLVRVPREMKNLEEVIDDLCSKRGISPQPRSAENIEQDERKDWIIQMEKAQSRLSHPDFRDKCLALEGCEAEGMMQVMQRVRHAITLSL</sequence>
<name>A0A0C3FBX1_PILCF</name>
<keyword evidence="2" id="KW-1185">Reference proteome</keyword>
<organism evidence="1 2">
    <name type="scientific">Piloderma croceum (strain F 1598)</name>
    <dbReference type="NCBI Taxonomy" id="765440"/>
    <lineage>
        <taxon>Eukaryota</taxon>
        <taxon>Fungi</taxon>
        <taxon>Dikarya</taxon>
        <taxon>Basidiomycota</taxon>
        <taxon>Agaricomycotina</taxon>
        <taxon>Agaricomycetes</taxon>
        <taxon>Agaricomycetidae</taxon>
        <taxon>Atheliales</taxon>
        <taxon>Atheliaceae</taxon>
        <taxon>Piloderma</taxon>
    </lineage>
</organism>
<reference evidence="1 2" key="1">
    <citation type="submission" date="2014-04" db="EMBL/GenBank/DDBJ databases">
        <authorList>
            <consortium name="DOE Joint Genome Institute"/>
            <person name="Kuo A."/>
            <person name="Tarkka M."/>
            <person name="Buscot F."/>
            <person name="Kohler A."/>
            <person name="Nagy L.G."/>
            <person name="Floudas D."/>
            <person name="Copeland A."/>
            <person name="Barry K.W."/>
            <person name="Cichocki N."/>
            <person name="Veneault-Fourrey C."/>
            <person name="LaButti K."/>
            <person name="Lindquist E.A."/>
            <person name="Lipzen A."/>
            <person name="Lundell T."/>
            <person name="Morin E."/>
            <person name="Murat C."/>
            <person name="Sun H."/>
            <person name="Tunlid A."/>
            <person name="Henrissat B."/>
            <person name="Grigoriev I.V."/>
            <person name="Hibbett D.S."/>
            <person name="Martin F."/>
            <person name="Nordberg H.P."/>
            <person name="Cantor M.N."/>
            <person name="Hua S.X."/>
        </authorList>
    </citation>
    <scope>NUCLEOTIDE SEQUENCE [LARGE SCALE GENOMIC DNA]</scope>
    <source>
        <strain evidence="1 2">F 1598</strain>
    </source>
</reference>